<feature type="compositionally biased region" description="Basic residues" evidence="4">
    <location>
        <begin position="1776"/>
        <end position="1808"/>
    </location>
</feature>
<dbReference type="InterPro" id="IPR056820">
    <property type="entry name" value="TEN_TTR-like"/>
</dbReference>
<keyword evidence="1" id="KW-0245">EGF-like domain</keyword>
<feature type="region of interest" description="Disordered" evidence="4">
    <location>
        <begin position="119"/>
        <end position="172"/>
    </location>
</feature>
<feature type="domain" description="Teneurin TTR-like" evidence="6">
    <location>
        <begin position="207"/>
        <end position="290"/>
    </location>
</feature>
<dbReference type="EMBL" id="CP088295">
    <property type="protein sequence ID" value="UUY05957.1"/>
    <property type="molecule type" value="Genomic_DNA"/>
</dbReference>
<evidence type="ECO:0000313" key="8">
    <source>
        <dbReference type="EMBL" id="UUY05957.1"/>
    </source>
</evidence>
<feature type="signal peptide" evidence="5">
    <location>
        <begin position="1"/>
        <end position="21"/>
    </location>
</feature>
<dbReference type="Pfam" id="PF25020">
    <property type="entry name" value="TTR_TEN1-4"/>
    <property type="match status" value="1"/>
</dbReference>
<organism evidence="8 9">
    <name type="scientific">Svornostia abyssi</name>
    <dbReference type="NCBI Taxonomy" id="2898438"/>
    <lineage>
        <taxon>Bacteria</taxon>
        <taxon>Bacillati</taxon>
        <taxon>Actinomycetota</taxon>
        <taxon>Thermoleophilia</taxon>
        <taxon>Solirubrobacterales</taxon>
        <taxon>Baekduiaceae</taxon>
        <taxon>Svornostia</taxon>
    </lineage>
</organism>
<feature type="region of interest" description="Disordered" evidence="4">
    <location>
        <begin position="1740"/>
        <end position="1808"/>
    </location>
</feature>
<dbReference type="InterPro" id="IPR011042">
    <property type="entry name" value="6-blade_b-propeller_TolB-like"/>
</dbReference>
<evidence type="ECO:0000256" key="1">
    <source>
        <dbReference type="ARBA" id="ARBA00022536"/>
    </source>
</evidence>
<keyword evidence="9" id="KW-1185">Reference proteome</keyword>
<dbReference type="PANTHER" id="PTHR11219:SF69">
    <property type="entry name" value="TENEURIN-A"/>
    <property type="match status" value="1"/>
</dbReference>
<dbReference type="Gene3D" id="2.180.10.10">
    <property type="entry name" value="RHS repeat-associated core"/>
    <property type="match status" value="2"/>
</dbReference>
<dbReference type="PANTHER" id="PTHR11219">
    <property type="entry name" value="TENEURIN AND N-ACETYLGLUCOSAMINE-1-PHOSPHODIESTER ALPHA-N-ACETYLGLUCOSAMINIDASE"/>
    <property type="match status" value="1"/>
</dbReference>
<dbReference type="RefSeq" id="WP_353866395.1">
    <property type="nucleotide sequence ID" value="NZ_CP088295.1"/>
</dbReference>
<dbReference type="SUPFAM" id="SSF63829">
    <property type="entry name" value="Calcium-dependent phosphotriesterase"/>
    <property type="match status" value="1"/>
</dbReference>
<dbReference type="InterPro" id="IPR051216">
    <property type="entry name" value="Teneurin"/>
</dbReference>
<feature type="compositionally biased region" description="Polar residues" evidence="4">
    <location>
        <begin position="1417"/>
        <end position="1432"/>
    </location>
</feature>
<feature type="domain" description="Teneurin-like YD-shell" evidence="7">
    <location>
        <begin position="1140"/>
        <end position="1734"/>
    </location>
</feature>
<feature type="chain" id="PRO_5045386230" evidence="5">
    <location>
        <begin position="22"/>
        <end position="1808"/>
    </location>
</feature>
<evidence type="ECO:0000259" key="6">
    <source>
        <dbReference type="Pfam" id="PF25020"/>
    </source>
</evidence>
<sequence length="1808" mass="193384">MRPIFVLTLFVFALSTGSAAAAPPGVSALSSSPSRVAAGGTLTVAYTAKVTKPTRVTFRLSATTIGTTTLKKGAKGKRRLKLKVPATMKPGTHVLRACAGSAKKPRCVAAKQKVTITAKKPGGTTGASTTVNQAPAGEPPARPAPGTENLPPAPTPPPAAEPGPIPDPDKVASKLNTDAATSVYDATSFLYSGSNPVQRGVKPGTIDEDRVSVIRGKVVDRDGKPIKDVQVTVLDHPEFGYTKTRADGEYDLAINGADLTLVFEIAGFLPVQRALDPNWQDYDVQGDIVMVPVDPAVTEIDTDSAAPIQVAASSPSKDADGTRQSLLFFTKDTTATMTLPDGSKKPIENLDVRVTEFTQGDDGDAAMPGTLPDTTGYTYAAEYSIDEALKAKATRVDFSKPVLNYLENFTGAPVGGVVPTGYYDRDEGEWKAGNNGKVLKVVNEVDGLAGLDVTGDGNADTGEALTKLGITDDERRALAARYDPGAELWRVPLDHFTPWDHNWPYGPPPGAKPPKLKEFEWQDPNDPCKAKGSEIGCETQTLGEHIPLVGTDQTLHYTSDRVPGWKADDNLEIPITPSVIPDRLKGVQLEVTIGGKKIEKRWCDPDYPTTGTQTCGSLPEITPNLTHTISWDGADAYDRAVQGRLKATIRVLYVYEFNYYDAPEDFSASFGQFPSDTEVFDGRYACGNRSGSMETHFFCGIPVGQTITRYVGSWDSRDVDGLGGFSLSGHHSYDPGNQAVHKGDGQTISGEAMSKTLNTLVGAYGGPRIGSPDSEGKQGEDVSLDYLGGFDRGPDGSMFVLVHFNEKGIFRVAPDGKVSRYAGRRGTGDNPYAGVPGPLSPDGTPAKEAVLGYEPTGLAAGPDGSVYWSGYSSSSNNYFIARITPDGRVQRVAGSQSTSATGAEGQQARDTRLAGIKSILPAPDGTVYFTERGAAFNGYHARVRKITPAGLIQNVAGGGHDANESEDLGNGEPARDASFAIPYGLALGDDGSLYFALPNENVVEKVSPQGQLTRVAGNHTSTYQIPQYGELATNANIGAPVDVAMGRDGSVYIRHNQNGTPSGSLISRVTPEGRLEHVAGHLRGTCGYSLSPNGEQATRSCIETSDGGIHVDGDGRVLFADGRHQIRRIDPPLPAFDRDGYAVPSPDGTEVWEFDRDGRHLSTRSGLTGTPIRRFEYGDGGLARIIDGDGNVTKIERGAGGAPEAIVGPGGQRTTLKLDGAGWLEEVKNPAGEATKLTYHPGGLLATFTKPGGGKGAFTYDAKGRLTKDVSPDGVTTTLERTEGDGGTSVKVTAGGRVTTYHMETLPTGERQRRIVRPGGLTTVSKTLLDGSIERTDPDGTKTTQTNAADPRWGARVIVPAERTVTTPAGKKRTDTWTRTVSLKDPKNPFSVENLRVNGPDGIWEFDTGEADDPDDQTMSFQSKKSRTSSTVMDRRGRVIESRTAAGIAPIKVAYDDRGGVKTVTQGDTSQSFTYDAKLRLQTRKDALGNTITYGYDDADRIASVTMDDDVPGATTYRYTHDLDGNVKTLTTPDGRTHDFTRTETGREKTYTPAGQAAKYTRDYFANRELKSLVSPTGATTSYAYTDGGQLKGEENAQVTKGYSYVEGADQFDVISRTLTGGGGSQSIDYGYDGALPTSMAFSGAADGTYAYTWDDKLLPSEEKLTVGGSSFADELVFDADRLLTKRGPFTFTRNGPGGAADAITGGPLAIDVDHDTLARIKNRKVQVARRRRLRPGADVRQGLADRVDRRDAEGRRGEDADVRVRRPRPAAPRQGGRHGRGGVRLRRRRQPHEREGRRRRRAGRDVR</sequence>
<reference evidence="9" key="1">
    <citation type="submission" date="2021-11" db="EMBL/GenBank/DDBJ databases">
        <title>Cultivation dependent microbiological survey of springs from the worlds oldest radium mine currently devoted to the extraction of radon-saturated water.</title>
        <authorList>
            <person name="Kapinusova G."/>
            <person name="Smrhova T."/>
            <person name="Strejcek M."/>
            <person name="Suman J."/>
            <person name="Jani K."/>
            <person name="Pajer P."/>
            <person name="Uhlik O."/>
        </authorList>
    </citation>
    <scope>NUCLEOTIDE SEQUENCE [LARGE SCALE GENOMIC DNA]</scope>
    <source>
        <strain evidence="9">J379</strain>
    </source>
</reference>
<dbReference type="Gene3D" id="2.60.40.1120">
    <property type="entry name" value="Carboxypeptidase-like, regulatory domain"/>
    <property type="match status" value="1"/>
</dbReference>
<dbReference type="SUPFAM" id="SSF63825">
    <property type="entry name" value="YWTD domain"/>
    <property type="match status" value="1"/>
</dbReference>
<evidence type="ECO:0000256" key="2">
    <source>
        <dbReference type="ARBA" id="ARBA00022737"/>
    </source>
</evidence>
<evidence type="ECO:0000256" key="3">
    <source>
        <dbReference type="ARBA" id="ARBA00023157"/>
    </source>
</evidence>
<dbReference type="Pfam" id="PF25023">
    <property type="entry name" value="TEN_YD-shell"/>
    <property type="match status" value="1"/>
</dbReference>
<protein>
    <submittedName>
        <fullName evidence="8">Uncharacterized protein</fullName>
    </submittedName>
</protein>
<dbReference type="SUPFAM" id="SSF49464">
    <property type="entry name" value="Carboxypeptidase regulatory domain-like"/>
    <property type="match status" value="1"/>
</dbReference>
<feature type="region of interest" description="Disordered" evidence="4">
    <location>
        <begin position="1409"/>
        <end position="1434"/>
    </location>
</feature>
<dbReference type="Proteomes" id="UP001058860">
    <property type="component" value="Chromosome"/>
</dbReference>
<dbReference type="NCBIfam" id="TIGR01643">
    <property type="entry name" value="YD_repeat_2x"/>
    <property type="match status" value="1"/>
</dbReference>
<dbReference type="Gene3D" id="2.120.10.30">
    <property type="entry name" value="TolB, C-terminal domain"/>
    <property type="match status" value="2"/>
</dbReference>
<keyword evidence="2" id="KW-0677">Repeat</keyword>
<evidence type="ECO:0000256" key="4">
    <source>
        <dbReference type="SAM" id="MobiDB-lite"/>
    </source>
</evidence>
<evidence type="ECO:0000256" key="5">
    <source>
        <dbReference type="SAM" id="SignalP"/>
    </source>
</evidence>
<evidence type="ECO:0000259" key="7">
    <source>
        <dbReference type="Pfam" id="PF25023"/>
    </source>
</evidence>
<dbReference type="InterPro" id="IPR056823">
    <property type="entry name" value="TEN-like_YD-shell"/>
</dbReference>
<keyword evidence="3" id="KW-1015">Disulfide bond</keyword>
<dbReference type="InterPro" id="IPR006530">
    <property type="entry name" value="YD"/>
</dbReference>
<dbReference type="InterPro" id="IPR008969">
    <property type="entry name" value="CarboxyPept-like_regulatory"/>
</dbReference>
<name>A0ABY5PMT4_9ACTN</name>
<feature type="compositionally biased region" description="Pro residues" evidence="4">
    <location>
        <begin position="151"/>
        <end position="166"/>
    </location>
</feature>
<gene>
    <name evidence="8" type="ORF">LRS13_10700</name>
</gene>
<accession>A0ABY5PMT4</accession>
<keyword evidence="5" id="KW-0732">Signal</keyword>
<feature type="compositionally biased region" description="Basic and acidic residues" evidence="4">
    <location>
        <begin position="1744"/>
        <end position="1765"/>
    </location>
</feature>
<proteinExistence type="predicted"/>
<evidence type="ECO:0000313" key="9">
    <source>
        <dbReference type="Proteomes" id="UP001058860"/>
    </source>
</evidence>